<evidence type="ECO:0000256" key="14">
    <source>
        <dbReference type="ARBA" id="ARBA00023277"/>
    </source>
</evidence>
<dbReference type="GO" id="GO:0009986">
    <property type="term" value="C:cell surface"/>
    <property type="evidence" value="ECO:0007669"/>
    <property type="project" value="TreeGrafter"/>
</dbReference>
<keyword evidence="10" id="KW-0378">Hydrolase</keyword>
<organism evidence="22 23">
    <name type="scientific">Planoprotostelium fungivorum</name>
    <dbReference type="NCBI Taxonomy" id="1890364"/>
    <lineage>
        <taxon>Eukaryota</taxon>
        <taxon>Amoebozoa</taxon>
        <taxon>Evosea</taxon>
        <taxon>Variosea</taxon>
        <taxon>Cavosteliida</taxon>
        <taxon>Cavosteliaceae</taxon>
        <taxon>Planoprotostelium</taxon>
    </lineage>
</organism>
<evidence type="ECO:0000256" key="5">
    <source>
        <dbReference type="ARBA" id="ARBA00012780"/>
    </source>
</evidence>
<evidence type="ECO:0000256" key="17">
    <source>
        <dbReference type="ARBA" id="ARBA00037649"/>
    </source>
</evidence>
<sequence length="677" mass="73799">MSAVLDFLECKQMNGWHRPPPGTTLRMDQFSLDTFCRIVRTRREEKSGNQNQSHKIKRNTMKVVVLLCLLSLVSAQLRGVNYGIQRSDGSCTNYDDKVLKDFNVIATFAQAVKIYNLGYCNGAQNSLRAANATGLKVFLGMEGYDVSAYNNEKIVLQQLYQQFGFSNVLGISIGSEDLYRNCGCADRFGAQITEVQNILKGLGSNAIVPVTHTDVYYMQPPAITNVADIIMFNAFSFWEGADINSAVQTFIDHYNSVKNQFPGKPVWVGETGWPVKGASQANAVPSVENARQYLNGIVCWANANGVPYFYFEAFDESWKASQVSGDIETSFGLYNADRSRKSFFQLNCPGATQPIITSSVQNPPSTTQSSPSFTLSLYWSFDSPSSTVQDLSGNNHYGTVVGSSVMVPGKVNGAASLTQTNGLNTYLVNGGQDFFSTFTVLLWVNIPQSLDVRMKLVSSKMQWDADTGFQIEFYPTEKSISFVGAGGSVAYWGGLPVVFGEWFHVAVVNNAGNVVLYLNGQAYNAQGVAVPVKAREQLYIGSDNTPADGVTGYLDELYVYSSPLSAAQGSVFTCNKFDHHFKVNRVFYQSDKLNKLGKLNNSSTTSSQVVPTGDTCGCGANLSCCNGQCYSVNQYVCASDQHDQMILCPMGTGACSGGCYDPKLYNCGAGGLSQRSN</sequence>
<reference evidence="22 23" key="1">
    <citation type="journal article" date="2018" name="Genome Biol. Evol.">
        <title>Multiple Roots of Fruiting Body Formation in Amoebozoa.</title>
        <authorList>
            <person name="Hillmann F."/>
            <person name="Forbes G."/>
            <person name="Novohradska S."/>
            <person name="Ferling I."/>
            <person name="Riege K."/>
            <person name="Groth M."/>
            <person name="Westermann M."/>
            <person name="Marz M."/>
            <person name="Spaller T."/>
            <person name="Winckler T."/>
            <person name="Schaap P."/>
            <person name="Glockner G."/>
        </authorList>
    </citation>
    <scope>NUCLEOTIDE SEQUENCE [LARGE SCALE GENOMIC DNA]</scope>
    <source>
        <strain evidence="22 23">Jena</strain>
    </source>
</reference>
<keyword evidence="8" id="KW-0964">Secreted</keyword>
<keyword evidence="11" id="KW-0472">Membrane</keyword>
<dbReference type="PANTHER" id="PTHR16631">
    <property type="entry name" value="GLUCAN 1,3-BETA-GLUCOSIDASE"/>
    <property type="match status" value="1"/>
</dbReference>
<comment type="function">
    <text evidence="17">Glucanases play a role in cell expansion during growth, in cell-cell fusion during mating, and in spore release during sporulation. This enzyme may be involved in beta-glucan degradation. Active on laminarin and lichenan.</text>
</comment>
<dbReference type="OrthoDB" id="77201at2759"/>
<evidence type="ECO:0000256" key="1">
    <source>
        <dbReference type="ARBA" id="ARBA00000382"/>
    </source>
</evidence>
<protein>
    <recommendedName>
        <fullName evidence="5">glucan endo-1,3-beta-D-glucosidase</fullName>
        <ecNumber evidence="5">3.2.1.39</ecNumber>
    </recommendedName>
    <alternativeName>
        <fullName evidence="19">Endo-1,3-beta-glucanase btgC</fullName>
    </alternativeName>
    <alternativeName>
        <fullName evidence="18">Laminarinase btgC</fullName>
    </alternativeName>
</protein>
<dbReference type="SUPFAM" id="SSF51445">
    <property type="entry name" value="(Trans)glycosidases"/>
    <property type="match status" value="1"/>
</dbReference>
<dbReference type="EMBL" id="MDYQ01000214">
    <property type="protein sequence ID" value="PRP78621.1"/>
    <property type="molecule type" value="Genomic_DNA"/>
</dbReference>
<dbReference type="GO" id="GO:0071555">
    <property type="term" value="P:cell wall organization"/>
    <property type="evidence" value="ECO:0007669"/>
    <property type="project" value="UniProtKB-KW"/>
</dbReference>
<evidence type="ECO:0000256" key="10">
    <source>
        <dbReference type="ARBA" id="ARBA00022801"/>
    </source>
</evidence>
<dbReference type="PANTHER" id="PTHR16631:SF17">
    <property type="entry name" value="GLUCAN ENDO-1,3-BETA-GLUCOSIDASE BTGC"/>
    <property type="match status" value="1"/>
</dbReference>
<proteinExistence type="inferred from homology"/>
<comment type="subcellular location">
    <subcellularLocation>
        <location evidence="3">Cell membrane</location>
    </subcellularLocation>
    <subcellularLocation>
        <location evidence="2">Secreted</location>
        <location evidence="2">Cell wall</location>
    </subcellularLocation>
</comment>
<evidence type="ECO:0000256" key="15">
    <source>
        <dbReference type="ARBA" id="ARBA00023316"/>
    </source>
</evidence>
<dbReference type="InterPro" id="IPR006558">
    <property type="entry name" value="LamG-like"/>
</dbReference>
<dbReference type="EC" id="3.2.1.39" evidence="5"/>
<dbReference type="AlphaFoldDB" id="A0A2P6N3U3"/>
<evidence type="ECO:0000256" key="3">
    <source>
        <dbReference type="ARBA" id="ARBA00004236"/>
    </source>
</evidence>
<dbReference type="GO" id="GO:0042973">
    <property type="term" value="F:glucan endo-1,3-beta-D-glucosidase activity"/>
    <property type="evidence" value="ECO:0007669"/>
    <property type="project" value="UniProtKB-EC"/>
</dbReference>
<keyword evidence="15" id="KW-0961">Cell wall biogenesis/degradation</keyword>
<evidence type="ECO:0000256" key="9">
    <source>
        <dbReference type="ARBA" id="ARBA00022729"/>
    </source>
</evidence>
<evidence type="ECO:0000256" key="16">
    <source>
        <dbReference type="ARBA" id="ARBA00023326"/>
    </source>
</evidence>
<evidence type="ECO:0000313" key="22">
    <source>
        <dbReference type="EMBL" id="PRP78621.1"/>
    </source>
</evidence>
<dbReference type="GO" id="GO:0005886">
    <property type="term" value="C:plasma membrane"/>
    <property type="evidence" value="ECO:0007669"/>
    <property type="project" value="UniProtKB-SubCell"/>
</dbReference>
<keyword evidence="7" id="KW-0134">Cell wall</keyword>
<dbReference type="Proteomes" id="UP000241769">
    <property type="component" value="Unassembled WGS sequence"/>
</dbReference>
<keyword evidence="12" id="KW-1015">Disulfide bond</keyword>
<comment type="caution">
    <text evidence="22">The sequence shown here is derived from an EMBL/GenBank/DDBJ whole genome shotgun (WGS) entry which is preliminary data.</text>
</comment>
<dbReference type="InterPro" id="IPR050732">
    <property type="entry name" value="Beta-glucan_modifiers"/>
</dbReference>
<evidence type="ECO:0000256" key="20">
    <source>
        <dbReference type="RuleBase" id="RU004335"/>
    </source>
</evidence>
<evidence type="ECO:0000256" key="8">
    <source>
        <dbReference type="ARBA" id="ARBA00022525"/>
    </source>
</evidence>
<evidence type="ECO:0000256" key="6">
    <source>
        <dbReference type="ARBA" id="ARBA00022475"/>
    </source>
</evidence>
<evidence type="ECO:0000256" key="4">
    <source>
        <dbReference type="ARBA" id="ARBA00008773"/>
    </source>
</evidence>
<dbReference type="GO" id="GO:0000272">
    <property type="term" value="P:polysaccharide catabolic process"/>
    <property type="evidence" value="ECO:0007669"/>
    <property type="project" value="UniProtKB-KW"/>
</dbReference>
<comment type="similarity">
    <text evidence="4 20">Belongs to the glycosyl hydrolase 17 family.</text>
</comment>
<dbReference type="InterPro" id="IPR000490">
    <property type="entry name" value="Glyco_hydro_17"/>
</dbReference>
<name>A0A2P6N3U3_9EUKA</name>
<evidence type="ECO:0000256" key="13">
    <source>
        <dbReference type="ARBA" id="ARBA00023180"/>
    </source>
</evidence>
<dbReference type="InParanoid" id="A0A2P6N3U3"/>
<keyword evidence="16" id="KW-0624">Polysaccharide degradation</keyword>
<dbReference type="Pfam" id="PF00332">
    <property type="entry name" value="Glyco_hydro_17"/>
    <property type="match status" value="1"/>
</dbReference>
<evidence type="ECO:0000256" key="12">
    <source>
        <dbReference type="ARBA" id="ARBA00023157"/>
    </source>
</evidence>
<evidence type="ECO:0000256" key="11">
    <source>
        <dbReference type="ARBA" id="ARBA00023136"/>
    </source>
</evidence>
<accession>A0A2P6N3U3</accession>
<keyword evidence="9" id="KW-0732">Signal</keyword>
<dbReference type="SUPFAM" id="SSF49899">
    <property type="entry name" value="Concanavalin A-like lectins/glucanases"/>
    <property type="match status" value="1"/>
</dbReference>
<evidence type="ECO:0000256" key="19">
    <source>
        <dbReference type="ARBA" id="ARBA00043078"/>
    </source>
</evidence>
<dbReference type="Pfam" id="PF13385">
    <property type="entry name" value="Laminin_G_3"/>
    <property type="match status" value="1"/>
</dbReference>
<dbReference type="GO" id="GO:0005576">
    <property type="term" value="C:extracellular region"/>
    <property type="evidence" value="ECO:0007669"/>
    <property type="project" value="TreeGrafter"/>
</dbReference>
<evidence type="ECO:0000256" key="18">
    <source>
        <dbReference type="ARBA" id="ARBA00042373"/>
    </source>
</evidence>
<keyword evidence="13" id="KW-0325">Glycoprotein</keyword>
<dbReference type="InterPro" id="IPR013320">
    <property type="entry name" value="ConA-like_dom_sf"/>
</dbReference>
<dbReference type="Gene3D" id="3.20.20.80">
    <property type="entry name" value="Glycosidases"/>
    <property type="match status" value="1"/>
</dbReference>
<feature type="domain" description="LamG-like jellyroll fold" evidence="21">
    <location>
        <begin position="436"/>
        <end position="567"/>
    </location>
</feature>
<keyword evidence="6" id="KW-1003">Cell membrane</keyword>
<keyword evidence="23" id="KW-1185">Reference proteome</keyword>
<gene>
    <name evidence="22" type="ORF">PROFUN_13474</name>
</gene>
<evidence type="ECO:0000313" key="23">
    <source>
        <dbReference type="Proteomes" id="UP000241769"/>
    </source>
</evidence>
<keyword evidence="14" id="KW-0119">Carbohydrate metabolism</keyword>
<evidence type="ECO:0000256" key="2">
    <source>
        <dbReference type="ARBA" id="ARBA00004191"/>
    </source>
</evidence>
<evidence type="ECO:0000256" key="7">
    <source>
        <dbReference type="ARBA" id="ARBA00022512"/>
    </source>
</evidence>
<evidence type="ECO:0000259" key="21">
    <source>
        <dbReference type="SMART" id="SM00560"/>
    </source>
</evidence>
<dbReference type="InterPro" id="IPR017853">
    <property type="entry name" value="GH"/>
</dbReference>
<comment type="catalytic activity">
    <reaction evidence="1">
        <text>Hydrolysis of (1-&gt;3)-beta-D-glucosidic linkages in (1-&gt;3)-beta-D-glucans.</text>
        <dbReference type="EC" id="3.2.1.39"/>
    </reaction>
</comment>
<dbReference type="SMART" id="SM00560">
    <property type="entry name" value="LamGL"/>
    <property type="match status" value="1"/>
</dbReference>
<dbReference type="Gene3D" id="2.60.120.200">
    <property type="match status" value="1"/>
</dbReference>